<dbReference type="GO" id="GO:0005764">
    <property type="term" value="C:lysosome"/>
    <property type="evidence" value="ECO:0007669"/>
    <property type="project" value="Ensembl"/>
</dbReference>
<accession>A0A7M4EWG6</accession>
<dbReference type="FunFam" id="2.30.110.10:FF:000004">
    <property type="entry name" value="Cellular repressor of E1A-stimulated genes 1"/>
    <property type="match status" value="1"/>
</dbReference>
<dbReference type="GO" id="GO:0005615">
    <property type="term" value="C:extracellular space"/>
    <property type="evidence" value="ECO:0007669"/>
    <property type="project" value="Ensembl"/>
</dbReference>
<proteinExistence type="inferred from homology"/>
<feature type="domain" description="CREG-like beta-barrel" evidence="6">
    <location>
        <begin position="64"/>
        <end position="232"/>
    </location>
</feature>
<dbReference type="GO" id="GO:0006355">
    <property type="term" value="P:regulation of DNA-templated transcription"/>
    <property type="evidence" value="ECO:0007669"/>
    <property type="project" value="Ensembl"/>
</dbReference>
<evidence type="ECO:0000256" key="2">
    <source>
        <dbReference type="ARBA" id="ARBA00009230"/>
    </source>
</evidence>
<sequence length="286" mass="31816">MPPLLQRALIGHHVRPHSYLRPATTNAVLGGSRLLVGGCWGRRMWPLVLWALLAAQAGAVLSPPPPKEAARMARYVLHACDWGALATLSAQDELRGRPFANVFSLSDGPAGPGRGSGVPYLYLTDLEVSVRDLQVNANASLTVSLAQTPYCKKNKYDPQNPLCAHIIFAGTVVKVSDTESGLAKQALFTRHPEMESWPRDHNWFFAKFNITNIWVLDYFGGLKIVTPEDYYSVKPYRKLGSLVMTHLSEIMWPNLMFLLDLQSKASLRSSDVAELEFLRICQKTNI</sequence>
<dbReference type="AlphaFoldDB" id="A0A7M4EWG6"/>
<dbReference type="Pfam" id="PF13883">
    <property type="entry name" value="CREG_beta-barrel"/>
    <property type="match status" value="1"/>
</dbReference>
<comment type="subcellular location">
    <subcellularLocation>
        <location evidence="1">Secreted</location>
    </subcellularLocation>
</comment>
<dbReference type="PANTHER" id="PTHR13343">
    <property type="entry name" value="CREG1 PROTEIN"/>
    <property type="match status" value="1"/>
</dbReference>
<keyword evidence="8" id="KW-1185">Reference proteome</keyword>
<organism evidence="7 8">
    <name type="scientific">Crocodylus porosus</name>
    <name type="common">Saltwater crocodile</name>
    <name type="synonym">Estuarine crocodile</name>
    <dbReference type="NCBI Taxonomy" id="8502"/>
    <lineage>
        <taxon>Eukaryota</taxon>
        <taxon>Metazoa</taxon>
        <taxon>Chordata</taxon>
        <taxon>Craniata</taxon>
        <taxon>Vertebrata</taxon>
        <taxon>Euteleostomi</taxon>
        <taxon>Archelosauria</taxon>
        <taxon>Archosauria</taxon>
        <taxon>Crocodylia</taxon>
        <taxon>Longirostres</taxon>
        <taxon>Crocodylidae</taxon>
        <taxon>Crocodylus</taxon>
    </lineage>
</organism>
<evidence type="ECO:0000256" key="3">
    <source>
        <dbReference type="ARBA" id="ARBA00022525"/>
    </source>
</evidence>
<protein>
    <submittedName>
        <fullName evidence="7">Cellular repressor of E1A stimulateds 1</fullName>
    </submittedName>
</protein>
<keyword evidence="3" id="KW-0964">Secreted</keyword>
<evidence type="ECO:0000259" key="6">
    <source>
        <dbReference type="Pfam" id="PF13883"/>
    </source>
</evidence>
<comment type="similarity">
    <text evidence="2">Belongs to the CREG family.</text>
</comment>
<dbReference type="SUPFAM" id="SSF50475">
    <property type="entry name" value="FMN-binding split barrel"/>
    <property type="match status" value="1"/>
</dbReference>
<dbReference type="Gene3D" id="2.30.110.10">
    <property type="entry name" value="Electron Transport, Fmn-binding Protein, Chain A"/>
    <property type="match status" value="1"/>
</dbReference>
<evidence type="ECO:0000313" key="7">
    <source>
        <dbReference type="Ensembl" id="ENSCPRP00005015922.1"/>
    </source>
</evidence>
<keyword evidence="5" id="KW-0325">Glycoprotein</keyword>
<name>A0A7M4EWG6_CROPO</name>
<evidence type="ECO:0000256" key="4">
    <source>
        <dbReference type="ARBA" id="ARBA00022729"/>
    </source>
</evidence>
<dbReference type="InterPro" id="IPR055343">
    <property type="entry name" value="CREG_beta-barrel"/>
</dbReference>
<dbReference type="GO" id="GO:0005667">
    <property type="term" value="C:transcription regulator complex"/>
    <property type="evidence" value="ECO:0007669"/>
    <property type="project" value="Ensembl"/>
</dbReference>
<reference evidence="7" key="2">
    <citation type="submission" date="2025-09" db="UniProtKB">
        <authorList>
            <consortium name="Ensembl"/>
        </authorList>
    </citation>
    <scope>IDENTIFICATION</scope>
</reference>
<keyword evidence="4" id="KW-0732">Signal</keyword>
<dbReference type="GO" id="GO:0007042">
    <property type="term" value="P:lysosomal lumen acidification"/>
    <property type="evidence" value="ECO:0007669"/>
    <property type="project" value="Ensembl"/>
</dbReference>
<evidence type="ECO:0000256" key="1">
    <source>
        <dbReference type="ARBA" id="ARBA00004613"/>
    </source>
</evidence>
<dbReference type="GO" id="GO:0006914">
    <property type="term" value="P:autophagy"/>
    <property type="evidence" value="ECO:0007669"/>
    <property type="project" value="Ensembl"/>
</dbReference>
<evidence type="ECO:0000313" key="8">
    <source>
        <dbReference type="Proteomes" id="UP000594220"/>
    </source>
</evidence>
<dbReference type="GO" id="GO:0005768">
    <property type="term" value="C:endosome"/>
    <property type="evidence" value="ECO:0007669"/>
    <property type="project" value="Ensembl"/>
</dbReference>
<dbReference type="PANTHER" id="PTHR13343:SF21">
    <property type="entry name" value="PROTEIN CREG1"/>
    <property type="match status" value="1"/>
</dbReference>
<reference evidence="7" key="1">
    <citation type="submission" date="2025-08" db="UniProtKB">
        <authorList>
            <consortium name="Ensembl"/>
        </authorList>
    </citation>
    <scope>IDENTIFICATION</scope>
</reference>
<dbReference type="GeneTree" id="ENSGT00390000005914"/>
<dbReference type="OMA" id="NIFIVAY"/>
<dbReference type="Ensembl" id="ENSCPRT00005018647.1">
    <property type="protein sequence ID" value="ENSCPRP00005015922.1"/>
    <property type="gene ID" value="ENSCPRG00005011131.1"/>
</dbReference>
<evidence type="ECO:0000256" key="5">
    <source>
        <dbReference type="ARBA" id="ARBA00023180"/>
    </source>
</evidence>
<gene>
    <name evidence="7" type="primary">CREG1</name>
</gene>
<dbReference type="InterPro" id="IPR012349">
    <property type="entry name" value="Split_barrel_FMN-bd"/>
</dbReference>
<dbReference type="Proteomes" id="UP000594220">
    <property type="component" value="Unplaced"/>
</dbReference>
<dbReference type="GO" id="GO:0006897">
    <property type="term" value="P:endocytosis"/>
    <property type="evidence" value="ECO:0007669"/>
    <property type="project" value="Ensembl"/>
</dbReference>